<dbReference type="STRING" id="287099.SAMN05660413_00549"/>
<feature type="transmembrane region" description="Helical" evidence="7">
    <location>
        <begin position="50"/>
        <end position="70"/>
    </location>
</feature>
<dbReference type="AlphaFoldDB" id="A0A1I4Y5L9"/>
<evidence type="ECO:0000256" key="6">
    <source>
        <dbReference type="ARBA" id="ARBA00023136"/>
    </source>
</evidence>
<proteinExistence type="inferred from homology"/>
<dbReference type="Proteomes" id="UP000199153">
    <property type="component" value="Unassembled WGS sequence"/>
</dbReference>
<keyword evidence="5 7" id="KW-1133">Transmembrane helix</keyword>
<evidence type="ECO:0000256" key="4">
    <source>
        <dbReference type="ARBA" id="ARBA00022692"/>
    </source>
</evidence>
<evidence type="ECO:0000256" key="1">
    <source>
        <dbReference type="ARBA" id="ARBA00004141"/>
    </source>
</evidence>
<evidence type="ECO:0000256" key="3">
    <source>
        <dbReference type="ARBA" id="ARBA00022679"/>
    </source>
</evidence>
<evidence type="ECO:0000259" key="8">
    <source>
        <dbReference type="Pfam" id="PF02397"/>
    </source>
</evidence>
<dbReference type="PANTHER" id="PTHR30576:SF0">
    <property type="entry name" value="UNDECAPRENYL-PHOSPHATE N-ACETYLGALACTOSAMINYL 1-PHOSPHATE TRANSFERASE-RELATED"/>
    <property type="match status" value="1"/>
</dbReference>
<feature type="domain" description="Bacterial sugar transferase" evidence="8">
    <location>
        <begin position="279"/>
        <end position="460"/>
    </location>
</feature>
<name>A0A1I4Y5L9_9FLAO</name>
<feature type="transmembrane region" description="Helical" evidence="7">
    <location>
        <begin position="82"/>
        <end position="101"/>
    </location>
</feature>
<keyword evidence="10" id="KW-1185">Reference proteome</keyword>
<dbReference type="InterPro" id="IPR017475">
    <property type="entry name" value="EPS_sugar_tfrase"/>
</dbReference>
<comment type="subcellular location">
    <subcellularLocation>
        <location evidence="1">Membrane</location>
        <topology evidence="1">Multi-pass membrane protein</topology>
    </subcellularLocation>
</comment>
<evidence type="ECO:0000256" key="7">
    <source>
        <dbReference type="SAM" id="Phobius"/>
    </source>
</evidence>
<protein>
    <submittedName>
        <fullName evidence="9">Exopolysaccharide biosynthesis polyprenyl glycosylphosphotransferase</fullName>
    </submittedName>
</protein>
<dbReference type="NCBIfam" id="TIGR03025">
    <property type="entry name" value="EPS_sugtrans"/>
    <property type="match status" value="1"/>
</dbReference>
<evidence type="ECO:0000313" key="9">
    <source>
        <dbReference type="EMBL" id="SFN33384.1"/>
    </source>
</evidence>
<dbReference type="OrthoDB" id="9808602at2"/>
<dbReference type="EMBL" id="FOVL01000002">
    <property type="protein sequence ID" value="SFN33384.1"/>
    <property type="molecule type" value="Genomic_DNA"/>
</dbReference>
<feature type="transmembrane region" description="Helical" evidence="7">
    <location>
        <begin position="21"/>
        <end position="38"/>
    </location>
</feature>
<feature type="transmembrane region" description="Helical" evidence="7">
    <location>
        <begin position="273"/>
        <end position="301"/>
    </location>
</feature>
<organism evidence="9 10">
    <name type="scientific">Salegentibacter flavus</name>
    <dbReference type="NCBI Taxonomy" id="287099"/>
    <lineage>
        <taxon>Bacteria</taxon>
        <taxon>Pseudomonadati</taxon>
        <taxon>Bacteroidota</taxon>
        <taxon>Flavobacteriia</taxon>
        <taxon>Flavobacteriales</taxon>
        <taxon>Flavobacteriaceae</taxon>
        <taxon>Salegentibacter</taxon>
    </lineage>
</organism>
<keyword evidence="4 7" id="KW-0812">Transmembrane</keyword>
<dbReference type="InterPro" id="IPR003362">
    <property type="entry name" value="Bact_transf"/>
</dbReference>
<keyword evidence="6 7" id="KW-0472">Membrane</keyword>
<sequence>MSEQRPLFHFEISERKVLLRLFDNFCVLLSLSLVGIIFNFDYFRVTSDTWTWTLVFVLYFNIFNTVFELYDLRKASQWDASLQNVLLSTALTVLFFMLTPYLTPVLPENRLQILFFFLAIALPMLLWRLLYINLISTPRFYKRVLVVGDSFDIRLIADSLQKSDPNYMVVGFVNTDHRGNHDLDESGLLRFEVDKLSDTIRAHHINEIVVASGYQKGLMLSLYTQLNELLKTGFPIRDYIQVYEEVTRRIPVEHVDKHFYRYFPFSRSNQNKFYLLVFRVLDMLISLLGLIFGTLILPFILIGNLLANRGSLFYRQERVGKNGKVFSILKLRTMTRDAEPNGPRYAEKNDCRVTRFGKFLRRSRIDEIPQFYNVLKGEMSLIGPRPERPVFVRELSDSIPFYDTRHVIKPGLTGWAQVMADYGTCHTDSLLKLQYDLYYIKHRGIFLDLNILLKTLSTVIFYRGQ</sequence>
<evidence type="ECO:0000313" key="10">
    <source>
        <dbReference type="Proteomes" id="UP000199153"/>
    </source>
</evidence>
<feature type="transmembrane region" description="Helical" evidence="7">
    <location>
        <begin position="113"/>
        <end position="134"/>
    </location>
</feature>
<dbReference type="Pfam" id="PF02397">
    <property type="entry name" value="Bac_transf"/>
    <property type="match status" value="1"/>
</dbReference>
<comment type="similarity">
    <text evidence="2">Belongs to the bacterial sugar transferase family.</text>
</comment>
<accession>A0A1I4Y5L9</accession>
<evidence type="ECO:0000256" key="2">
    <source>
        <dbReference type="ARBA" id="ARBA00006464"/>
    </source>
</evidence>
<dbReference type="Gene3D" id="3.40.50.720">
    <property type="entry name" value="NAD(P)-binding Rossmann-like Domain"/>
    <property type="match status" value="1"/>
</dbReference>
<dbReference type="GO" id="GO:0016020">
    <property type="term" value="C:membrane"/>
    <property type="evidence" value="ECO:0007669"/>
    <property type="project" value="UniProtKB-SubCell"/>
</dbReference>
<keyword evidence="3 9" id="KW-0808">Transferase</keyword>
<dbReference type="GO" id="GO:0016780">
    <property type="term" value="F:phosphotransferase activity, for other substituted phosphate groups"/>
    <property type="evidence" value="ECO:0007669"/>
    <property type="project" value="TreeGrafter"/>
</dbReference>
<dbReference type="RefSeq" id="WP_093405572.1">
    <property type="nucleotide sequence ID" value="NZ_FOVL01000002.1"/>
</dbReference>
<reference evidence="9 10" key="1">
    <citation type="submission" date="2016-10" db="EMBL/GenBank/DDBJ databases">
        <authorList>
            <person name="de Groot N.N."/>
        </authorList>
    </citation>
    <scope>NUCLEOTIDE SEQUENCE [LARGE SCALE GENOMIC DNA]</scope>
    <source>
        <strain evidence="9 10">DSM 17794</strain>
    </source>
</reference>
<dbReference type="PANTHER" id="PTHR30576">
    <property type="entry name" value="COLANIC BIOSYNTHESIS UDP-GLUCOSE LIPID CARRIER TRANSFERASE"/>
    <property type="match status" value="1"/>
</dbReference>
<evidence type="ECO:0000256" key="5">
    <source>
        <dbReference type="ARBA" id="ARBA00022989"/>
    </source>
</evidence>
<gene>
    <name evidence="9" type="ORF">SAMN05660413_00549</name>
</gene>